<dbReference type="STRING" id="544711.F0UEA5"/>
<protein>
    <submittedName>
        <fullName evidence="8">MFS transporter</fullName>
    </submittedName>
</protein>
<feature type="transmembrane region" description="Helical" evidence="6">
    <location>
        <begin position="91"/>
        <end position="110"/>
    </location>
</feature>
<proteinExistence type="predicted"/>
<dbReference type="SUPFAM" id="SSF103473">
    <property type="entry name" value="MFS general substrate transporter"/>
    <property type="match status" value="1"/>
</dbReference>
<evidence type="ECO:0000313" key="9">
    <source>
        <dbReference type="Proteomes" id="UP000008142"/>
    </source>
</evidence>
<dbReference type="HOGENOM" id="CLU_001265_0_1_1"/>
<dbReference type="InterPro" id="IPR020846">
    <property type="entry name" value="MFS_dom"/>
</dbReference>
<dbReference type="InterPro" id="IPR036259">
    <property type="entry name" value="MFS_trans_sf"/>
</dbReference>
<feature type="transmembrane region" description="Helical" evidence="6">
    <location>
        <begin position="418"/>
        <end position="440"/>
    </location>
</feature>
<feature type="domain" description="Major facilitator superfamily (MFS) profile" evidence="7">
    <location>
        <begin position="93"/>
        <end position="514"/>
    </location>
</feature>
<keyword evidence="3 6" id="KW-0812">Transmembrane</keyword>
<evidence type="ECO:0000256" key="2">
    <source>
        <dbReference type="ARBA" id="ARBA00022448"/>
    </source>
</evidence>
<dbReference type="Proteomes" id="UP000008142">
    <property type="component" value="Unassembled WGS sequence"/>
</dbReference>
<dbReference type="VEuPathDB" id="FungiDB:I7I53_03272"/>
<gene>
    <name evidence="8" type="ORF">HCEG_03850</name>
</gene>
<evidence type="ECO:0000256" key="6">
    <source>
        <dbReference type="SAM" id="Phobius"/>
    </source>
</evidence>
<feature type="transmembrane region" description="Helical" evidence="6">
    <location>
        <begin position="452"/>
        <end position="473"/>
    </location>
</feature>
<dbReference type="PANTHER" id="PTHR43791:SF58">
    <property type="entry name" value="TRANSPORTER, PUTATIVE (AFU_ORTHOLOGUE AFUA_8G04470)-RELATED"/>
    <property type="match status" value="1"/>
</dbReference>
<comment type="subcellular location">
    <subcellularLocation>
        <location evidence="1">Membrane</location>
        <topology evidence="1">Multi-pass membrane protein</topology>
    </subcellularLocation>
</comment>
<dbReference type="GO" id="GO:0022857">
    <property type="term" value="F:transmembrane transporter activity"/>
    <property type="evidence" value="ECO:0007669"/>
    <property type="project" value="InterPro"/>
</dbReference>
<keyword evidence="4 6" id="KW-1133">Transmembrane helix</keyword>
<accession>F0UEA5</accession>
<evidence type="ECO:0000256" key="3">
    <source>
        <dbReference type="ARBA" id="ARBA00022692"/>
    </source>
</evidence>
<evidence type="ECO:0000259" key="7">
    <source>
        <dbReference type="PROSITE" id="PS50850"/>
    </source>
</evidence>
<dbReference type="InterPro" id="IPR011701">
    <property type="entry name" value="MFS"/>
</dbReference>
<dbReference type="OrthoDB" id="3639251at2759"/>
<dbReference type="Pfam" id="PF07690">
    <property type="entry name" value="MFS_1"/>
    <property type="match status" value="1"/>
</dbReference>
<sequence>MPAAAWECDFSQLSCCDSHTQLFSLPPKRTIRFYLWMGLQSPSSGGATLTERPVEGGCGGDNIAAVAAGGEMINREDTDGLERKLRLKVDIRLCTIAGILCSLNLLDSVIISSASVTSMMTDLSLEGNRYSVAIFIFTIASVIFQLPSTVAVRLVGPRRWFSLITICFGVITLCTTFVENWRQMIVVRFFLGMSVSGMYPGLTYLISTWYTREEQQLRFAFLQAGEVSLLASGNIMNYGLNLLGGRSGLEGWRWMFLVNGLITIFFGIITYWWMIDFPENAHHSFRFFTKTESDIATGRIHNDRKDAIPEPFSISKILVHFLDFKLYGFSCLFFLLNLVATSLSYFLPIILQGGMGFDTDKSILLSAPPYYYAIIPVLLTSLLGDKLRLRGPLIVFNSLSLIAGFLMLGLPASQQVTVRYIGIFLATGAYVSNWAALNAYQANNIVGQWKRATVAASVTACNGLGGIAGSFIVKSSEAPTYETAVWVSIGSHILILVIVIMFSVYFHVMNRQQRASGKIIEGVDGFHYTY</sequence>
<name>F0UEA5_AJEC8</name>
<feature type="transmembrane region" description="Helical" evidence="6">
    <location>
        <begin position="394"/>
        <end position="412"/>
    </location>
</feature>
<feature type="transmembrane region" description="Helical" evidence="6">
    <location>
        <begin position="184"/>
        <end position="207"/>
    </location>
</feature>
<dbReference type="EMBL" id="DS990638">
    <property type="protein sequence ID" value="EGC44635.1"/>
    <property type="molecule type" value="Genomic_DNA"/>
</dbReference>
<dbReference type="PANTHER" id="PTHR43791">
    <property type="entry name" value="PERMEASE-RELATED"/>
    <property type="match status" value="1"/>
</dbReference>
<feature type="transmembrane region" description="Helical" evidence="6">
    <location>
        <begin position="130"/>
        <end position="148"/>
    </location>
</feature>
<evidence type="ECO:0000313" key="8">
    <source>
        <dbReference type="EMBL" id="EGC44635.1"/>
    </source>
</evidence>
<evidence type="ECO:0000256" key="1">
    <source>
        <dbReference type="ARBA" id="ARBA00004141"/>
    </source>
</evidence>
<dbReference type="OMA" id="IGSHILM"/>
<feature type="transmembrane region" description="Helical" evidence="6">
    <location>
        <begin position="370"/>
        <end position="387"/>
    </location>
</feature>
<dbReference type="Gene3D" id="1.20.1250.20">
    <property type="entry name" value="MFS general substrate transporter like domains"/>
    <property type="match status" value="2"/>
</dbReference>
<reference evidence="9" key="1">
    <citation type="submission" date="2008-07" db="EMBL/GenBank/DDBJ databases">
        <title>Annotation of Ajellomyces capsulatus strain H88.</title>
        <authorList>
            <person name="Champion M."/>
            <person name="Cuomo C."/>
            <person name="Ma L.-J."/>
            <person name="Henn M.R."/>
            <person name="Sil A."/>
            <person name="Goldman B."/>
            <person name="Young S.K."/>
            <person name="Kodira C.D."/>
            <person name="Zeng Q."/>
            <person name="Koehrsen M."/>
            <person name="Alvarado L."/>
            <person name="Berlin A."/>
            <person name="Borenstein D."/>
            <person name="Chen Z."/>
            <person name="Engels R."/>
            <person name="Freedman E."/>
            <person name="Gellesch M."/>
            <person name="Goldberg J."/>
            <person name="Griggs A."/>
            <person name="Gujja S."/>
            <person name="Heiman D."/>
            <person name="Hepburn T."/>
            <person name="Howarth C."/>
            <person name="Jen D."/>
            <person name="Larson L."/>
            <person name="Lewis B."/>
            <person name="Mehta T."/>
            <person name="Park D."/>
            <person name="Pearson M."/>
            <person name="Roberts A."/>
            <person name="Saif S."/>
            <person name="Shea T."/>
            <person name="Shenoy N."/>
            <person name="Sisk P."/>
            <person name="Stolte C."/>
            <person name="Sykes S."/>
            <person name="Walk T."/>
            <person name="White J."/>
            <person name="Yandava C."/>
            <person name="Klein B."/>
            <person name="McEwen J.G."/>
            <person name="Puccia R."/>
            <person name="Goldman G.H."/>
            <person name="Felipe M.S."/>
            <person name="Nino-Vega G."/>
            <person name="San-Blas G."/>
            <person name="Taylor J."/>
            <person name="Mendoza L."/>
            <person name="Galagan J."/>
            <person name="Nusbaum C."/>
            <person name="Birren B."/>
        </authorList>
    </citation>
    <scope>NUCLEOTIDE SEQUENCE [LARGE SCALE GENOMIC DNA]</scope>
    <source>
        <strain evidence="9">H88</strain>
    </source>
</reference>
<dbReference type="GO" id="GO:0016020">
    <property type="term" value="C:membrane"/>
    <property type="evidence" value="ECO:0007669"/>
    <property type="project" value="UniProtKB-SubCell"/>
</dbReference>
<evidence type="ECO:0000256" key="5">
    <source>
        <dbReference type="ARBA" id="ARBA00023136"/>
    </source>
</evidence>
<keyword evidence="5 6" id="KW-0472">Membrane</keyword>
<feature type="transmembrane region" description="Helical" evidence="6">
    <location>
        <begin position="252"/>
        <end position="274"/>
    </location>
</feature>
<feature type="transmembrane region" description="Helical" evidence="6">
    <location>
        <begin position="326"/>
        <end position="350"/>
    </location>
</feature>
<feature type="transmembrane region" description="Helical" evidence="6">
    <location>
        <begin position="219"/>
        <end position="240"/>
    </location>
</feature>
<dbReference type="AlphaFoldDB" id="F0UEA5"/>
<feature type="transmembrane region" description="Helical" evidence="6">
    <location>
        <begin position="160"/>
        <end position="178"/>
    </location>
</feature>
<evidence type="ECO:0000256" key="4">
    <source>
        <dbReference type="ARBA" id="ARBA00022989"/>
    </source>
</evidence>
<dbReference type="PROSITE" id="PS50850">
    <property type="entry name" value="MFS"/>
    <property type="match status" value="1"/>
</dbReference>
<organism evidence="9">
    <name type="scientific">Ajellomyces capsulatus (strain H88)</name>
    <name type="common">Darling's disease fungus</name>
    <name type="synonym">Histoplasma capsulatum</name>
    <dbReference type="NCBI Taxonomy" id="544711"/>
    <lineage>
        <taxon>Eukaryota</taxon>
        <taxon>Fungi</taxon>
        <taxon>Dikarya</taxon>
        <taxon>Ascomycota</taxon>
        <taxon>Pezizomycotina</taxon>
        <taxon>Eurotiomycetes</taxon>
        <taxon>Eurotiomycetidae</taxon>
        <taxon>Onygenales</taxon>
        <taxon>Ajellomycetaceae</taxon>
        <taxon>Histoplasma</taxon>
    </lineage>
</organism>
<feature type="transmembrane region" description="Helical" evidence="6">
    <location>
        <begin position="485"/>
        <end position="508"/>
    </location>
</feature>
<keyword evidence="2" id="KW-0813">Transport</keyword>